<dbReference type="AlphaFoldDB" id="A0A4C1ZZ15"/>
<feature type="chain" id="PRO_5020040305" evidence="1">
    <location>
        <begin position="22"/>
        <end position="332"/>
    </location>
</feature>
<dbReference type="Proteomes" id="UP000299102">
    <property type="component" value="Unassembled WGS sequence"/>
</dbReference>
<evidence type="ECO:0000256" key="1">
    <source>
        <dbReference type="SAM" id="SignalP"/>
    </source>
</evidence>
<gene>
    <name evidence="2" type="ORF">EVAR_47865_1</name>
</gene>
<name>A0A4C1ZZ15_EUMVA</name>
<organism evidence="2 3">
    <name type="scientific">Eumeta variegata</name>
    <name type="common">Bagworm moth</name>
    <name type="synonym">Eumeta japonica</name>
    <dbReference type="NCBI Taxonomy" id="151549"/>
    <lineage>
        <taxon>Eukaryota</taxon>
        <taxon>Metazoa</taxon>
        <taxon>Ecdysozoa</taxon>
        <taxon>Arthropoda</taxon>
        <taxon>Hexapoda</taxon>
        <taxon>Insecta</taxon>
        <taxon>Pterygota</taxon>
        <taxon>Neoptera</taxon>
        <taxon>Endopterygota</taxon>
        <taxon>Lepidoptera</taxon>
        <taxon>Glossata</taxon>
        <taxon>Ditrysia</taxon>
        <taxon>Tineoidea</taxon>
        <taxon>Psychidae</taxon>
        <taxon>Oiketicinae</taxon>
        <taxon>Eumeta</taxon>
    </lineage>
</organism>
<evidence type="ECO:0000313" key="3">
    <source>
        <dbReference type="Proteomes" id="UP000299102"/>
    </source>
</evidence>
<sequence>MLGLKFVAVVLLIGAVAPTQATPGLLSSPHRQTKRDIKVTVVTVAHAGTPQPQRVTIALFASWVGTGFHGRRKGFGGVTSRLKERVVKGTTNARAHVGKVLQPLLDELVPGLLNGSRTSCSVSSDQKRMHYCIIIDLALSIAVRSRRREARRTYSVTALSRNFMPIEVGARVCIIGHQGPSLQYMYLRNVKQVERLIDRADRRFVWRRINFIGNYRIEIDSALLEIVQMKLDYAKTSSQSVESTSVEPPARSGLGLRWPMTTDVTEPMPEFGNVVPEARYGKSKICSSGLDPKGGLPGNASYEDAKKVIARGCDKGNKIWGTLKGECSYDVP</sequence>
<evidence type="ECO:0000313" key="2">
    <source>
        <dbReference type="EMBL" id="GBP92113.1"/>
    </source>
</evidence>
<proteinExistence type="predicted"/>
<keyword evidence="1" id="KW-0732">Signal</keyword>
<accession>A0A4C1ZZ15</accession>
<protein>
    <submittedName>
        <fullName evidence="2">Uncharacterized protein</fullName>
    </submittedName>
</protein>
<dbReference type="EMBL" id="BGZK01002240">
    <property type="protein sequence ID" value="GBP92113.1"/>
    <property type="molecule type" value="Genomic_DNA"/>
</dbReference>
<keyword evidence="3" id="KW-1185">Reference proteome</keyword>
<feature type="signal peptide" evidence="1">
    <location>
        <begin position="1"/>
        <end position="21"/>
    </location>
</feature>
<comment type="caution">
    <text evidence="2">The sequence shown here is derived from an EMBL/GenBank/DDBJ whole genome shotgun (WGS) entry which is preliminary data.</text>
</comment>
<reference evidence="2 3" key="1">
    <citation type="journal article" date="2019" name="Commun. Biol.">
        <title>The bagworm genome reveals a unique fibroin gene that provides high tensile strength.</title>
        <authorList>
            <person name="Kono N."/>
            <person name="Nakamura H."/>
            <person name="Ohtoshi R."/>
            <person name="Tomita M."/>
            <person name="Numata K."/>
            <person name="Arakawa K."/>
        </authorList>
    </citation>
    <scope>NUCLEOTIDE SEQUENCE [LARGE SCALE GENOMIC DNA]</scope>
</reference>